<dbReference type="InterPro" id="IPR013083">
    <property type="entry name" value="Znf_RING/FYVE/PHD"/>
</dbReference>
<dbReference type="AlphaFoldDB" id="A0A4E0RQG4"/>
<reference evidence="5" key="1">
    <citation type="submission" date="2019-03" db="EMBL/GenBank/DDBJ databases">
        <title>Improved annotation for the trematode Fasciola hepatica.</title>
        <authorList>
            <person name="Choi Y.-J."/>
            <person name="Martin J."/>
            <person name="Mitreva M."/>
        </authorList>
    </citation>
    <scope>NUCLEOTIDE SEQUENCE [LARGE SCALE GENOMIC DNA]</scope>
</reference>
<keyword evidence="1 3" id="KW-0863">Zinc-finger</keyword>
<proteinExistence type="predicted"/>
<comment type="caution">
    <text evidence="5">The sequence shown here is derived from an EMBL/GenBank/DDBJ whole genome shotgun (WGS) entry which is preliminary data.</text>
</comment>
<organism evidence="5 6">
    <name type="scientific">Fasciola hepatica</name>
    <name type="common">Liver fluke</name>
    <dbReference type="NCBI Taxonomy" id="6192"/>
    <lineage>
        <taxon>Eukaryota</taxon>
        <taxon>Metazoa</taxon>
        <taxon>Spiralia</taxon>
        <taxon>Lophotrochozoa</taxon>
        <taxon>Platyhelminthes</taxon>
        <taxon>Trematoda</taxon>
        <taxon>Digenea</taxon>
        <taxon>Plagiorchiida</taxon>
        <taxon>Echinostomata</taxon>
        <taxon>Echinostomatoidea</taxon>
        <taxon>Fasciolidae</taxon>
        <taxon>Fasciola</taxon>
    </lineage>
</organism>
<dbReference type="Pfam" id="PF13639">
    <property type="entry name" value="zf-RING_2"/>
    <property type="match status" value="1"/>
</dbReference>
<dbReference type="SMART" id="SM00184">
    <property type="entry name" value="RING"/>
    <property type="match status" value="1"/>
</dbReference>
<dbReference type="Proteomes" id="UP000230066">
    <property type="component" value="Unassembled WGS sequence"/>
</dbReference>
<sequence length="462" mass="51762">MTPENAAHLGESYRLCTVTLLSNSANLDENSWLEGGLLPPRLLIRCWLAAHAGTDLGSVRTFFSKLFITWLNADNYSYTECRTALSGTSFRVEDNYFSGIYQLLQENIDLLLVIAITLLIRTEFTECKQNLTNGTADQSCSCSVIQTAEHIQPSQNVEAFFVNFLARMHSNCSTVDLVRQCLLELFRTIRYGFAELCTLWPERPLGCEGVSQQPNDFDTENNDETGISSNITIIDLVKNLSASDTSIDGNRLWCFNICSRCSNPATSTRASLILPKRLAQLVASRYVTGEKGLGFLIDHCPQLLDDLSAQTVLHLWKPKDPWRESSKRKPDPVSKISNFLLNELHTRCQIEQQPISRASELLEQLDEQFMQLLLSSPKQVMDKHWGFVITNNGLNCELCALNAGFQISKSEPDGPSARSFLVEAVSTNQCVMICPCKHVFHTTCIEQIGRNSLECPVCVDQN</sequence>
<evidence type="ECO:0000313" key="5">
    <source>
        <dbReference type="EMBL" id="THD23278.1"/>
    </source>
</evidence>
<gene>
    <name evidence="5" type="ORF">D915_005784</name>
</gene>
<keyword evidence="2" id="KW-0862">Zinc</keyword>
<dbReference type="PROSITE" id="PS50089">
    <property type="entry name" value="ZF_RING_2"/>
    <property type="match status" value="1"/>
</dbReference>
<evidence type="ECO:0000313" key="6">
    <source>
        <dbReference type="Proteomes" id="UP000230066"/>
    </source>
</evidence>
<dbReference type="GO" id="GO:0008270">
    <property type="term" value="F:zinc ion binding"/>
    <property type="evidence" value="ECO:0007669"/>
    <property type="project" value="UniProtKB-KW"/>
</dbReference>
<evidence type="ECO:0000259" key="4">
    <source>
        <dbReference type="PROSITE" id="PS50089"/>
    </source>
</evidence>
<evidence type="ECO:0000256" key="2">
    <source>
        <dbReference type="ARBA" id="ARBA00022833"/>
    </source>
</evidence>
<keyword evidence="6" id="KW-1185">Reference proteome</keyword>
<evidence type="ECO:0000256" key="3">
    <source>
        <dbReference type="PROSITE-ProRule" id="PRU00175"/>
    </source>
</evidence>
<protein>
    <recommendedName>
        <fullName evidence="4">RING-type domain-containing protein</fullName>
    </recommendedName>
</protein>
<feature type="domain" description="RING-type" evidence="4">
    <location>
        <begin position="396"/>
        <end position="458"/>
    </location>
</feature>
<accession>A0A4E0RQG4</accession>
<dbReference type="Gene3D" id="3.30.40.10">
    <property type="entry name" value="Zinc/RING finger domain, C3HC4 (zinc finger)"/>
    <property type="match status" value="1"/>
</dbReference>
<name>A0A4E0RQG4_FASHE</name>
<dbReference type="InterPro" id="IPR001841">
    <property type="entry name" value="Znf_RING"/>
</dbReference>
<dbReference type="SUPFAM" id="SSF57850">
    <property type="entry name" value="RING/U-box"/>
    <property type="match status" value="1"/>
</dbReference>
<dbReference type="EMBL" id="JXXN02002233">
    <property type="protein sequence ID" value="THD23278.1"/>
    <property type="molecule type" value="Genomic_DNA"/>
</dbReference>
<evidence type="ECO:0000256" key="1">
    <source>
        <dbReference type="ARBA" id="ARBA00022771"/>
    </source>
</evidence>
<keyword evidence="1 3" id="KW-0479">Metal-binding</keyword>